<comment type="caution">
    <text evidence="6">The sequence shown here is derived from an EMBL/GenBank/DDBJ whole genome shotgun (WGS) entry which is preliminary data.</text>
</comment>
<feature type="domain" description="Cytochrome c" evidence="5">
    <location>
        <begin position="627"/>
        <end position="723"/>
    </location>
</feature>
<keyword evidence="2 4" id="KW-0479">Metal-binding</keyword>
<dbReference type="PANTHER" id="PTHR33546">
    <property type="entry name" value="LARGE, MULTIFUNCTIONAL SECRETED PROTEIN-RELATED"/>
    <property type="match status" value="1"/>
</dbReference>
<dbReference type="Gene3D" id="1.10.760.10">
    <property type="entry name" value="Cytochrome c-like domain"/>
    <property type="match status" value="1"/>
</dbReference>
<dbReference type="PANTHER" id="PTHR33546:SF1">
    <property type="entry name" value="LARGE, MULTIFUNCTIONAL SECRETED PROTEIN"/>
    <property type="match status" value="1"/>
</dbReference>
<evidence type="ECO:0000259" key="5">
    <source>
        <dbReference type="PROSITE" id="PS51007"/>
    </source>
</evidence>
<protein>
    <recommendedName>
        <fullName evidence="5">Cytochrome c domain-containing protein</fullName>
    </recommendedName>
</protein>
<dbReference type="Proteomes" id="UP000239907">
    <property type="component" value="Unassembled WGS sequence"/>
</dbReference>
<dbReference type="RefSeq" id="WP_105043491.1">
    <property type="nucleotide sequence ID" value="NZ_MQWA01000001.1"/>
</dbReference>
<name>A0A2S7U3I3_9BACT</name>
<evidence type="ECO:0000256" key="4">
    <source>
        <dbReference type="PROSITE-ProRule" id="PRU00433"/>
    </source>
</evidence>
<dbReference type="InterPro" id="IPR009056">
    <property type="entry name" value="Cyt_c-like_dom"/>
</dbReference>
<organism evidence="6 7">
    <name type="scientific">Rubritalea profundi</name>
    <dbReference type="NCBI Taxonomy" id="1658618"/>
    <lineage>
        <taxon>Bacteria</taxon>
        <taxon>Pseudomonadati</taxon>
        <taxon>Verrucomicrobiota</taxon>
        <taxon>Verrucomicrobiia</taxon>
        <taxon>Verrucomicrobiales</taxon>
        <taxon>Rubritaleaceae</taxon>
        <taxon>Rubritalea</taxon>
    </lineage>
</organism>
<dbReference type="InterPro" id="IPR036909">
    <property type="entry name" value="Cyt_c-like_dom_sf"/>
</dbReference>
<evidence type="ECO:0000256" key="3">
    <source>
        <dbReference type="ARBA" id="ARBA00023004"/>
    </source>
</evidence>
<evidence type="ECO:0000256" key="1">
    <source>
        <dbReference type="ARBA" id="ARBA00022617"/>
    </source>
</evidence>
<evidence type="ECO:0000313" key="6">
    <source>
        <dbReference type="EMBL" id="PQJ29001.1"/>
    </source>
</evidence>
<sequence length="756" mass="83530">MFSRIISILLAGSSFCYAQQGDKKGQVQHDPIPASKIPPSPLLNQADALKSFQLADGFVIEPIIEDAKINMPVALAFDAGSRAWVVEMTQYMVDLDGNHEELATGKIKVFEDTTGDGKLDKSTVFLDKLVMPRAVAVTTDGVLFASSGKLQFIKRNGLKPIGEPEVIDASYAVGGNAEHQANGLLLARDNWYYSAKSDKRFRRINGKWVMQKTAFRGQWGIAQDDFGRLFHNNNSTLLVGDQYRPNLFRNIPSFTPKYRMSNRATSNKVFPIRMTPGLNRAYQKGTLDKDGKLVNATAAAGMAIYRGENFPESYYGSGITTEPGAFLVKLIDLDRGADNKLQGKFRYEESEFLASTDEWFRPVNVYTAPDGSLWIIDMYFGLLQHKAYMTSYLRKQYASRKLDKSMSNNGRLYRIRYAKNPLNKAPKLSGKSVDELIPYLSHENGTVRDTAQRLLVGLVQDPAQQKAFTEAALSKLSGEHAKLHALWVYESTGSISVSFLKHCLEADDFELNAAALELAHLADSPIDKEILAFQPKSQSALSVVYALGRLGSEQGYVRAQELIAQFSKQVGLLAAAYVSGLGSKLQLSKDWSEPKDKNLTKLLELARGSLDKSNVAKAPKVPKSAQARYDHGKKLYLGSATCMACHGMEGQGQADLFPPLAPSDWVNGDPSRLAKVILHGLEGPIKVNGVPFKAAQAMPKFVQRSDLTDEDLACVMTYLRYMKGNKGGVVKAELVKKVRAETKGRTKNYTQAELMK</sequence>
<dbReference type="Pfam" id="PF23500">
    <property type="entry name" value="DUF7133"/>
    <property type="match status" value="1"/>
</dbReference>
<evidence type="ECO:0000256" key="2">
    <source>
        <dbReference type="ARBA" id="ARBA00022723"/>
    </source>
</evidence>
<dbReference type="Pfam" id="PF00034">
    <property type="entry name" value="Cytochrom_C"/>
    <property type="match status" value="1"/>
</dbReference>
<accession>A0A2S7U3I3</accession>
<dbReference type="GO" id="GO:0009055">
    <property type="term" value="F:electron transfer activity"/>
    <property type="evidence" value="ECO:0007669"/>
    <property type="project" value="InterPro"/>
</dbReference>
<dbReference type="InterPro" id="IPR055557">
    <property type="entry name" value="DUF7133"/>
</dbReference>
<dbReference type="GO" id="GO:0046872">
    <property type="term" value="F:metal ion binding"/>
    <property type="evidence" value="ECO:0007669"/>
    <property type="project" value="UniProtKB-KW"/>
</dbReference>
<dbReference type="Gene3D" id="2.120.10.30">
    <property type="entry name" value="TolB, C-terminal domain"/>
    <property type="match status" value="1"/>
</dbReference>
<keyword evidence="3 4" id="KW-0408">Iron</keyword>
<dbReference type="AlphaFoldDB" id="A0A2S7U3I3"/>
<dbReference type="GO" id="GO:0020037">
    <property type="term" value="F:heme binding"/>
    <property type="evidence" value="ECO:0007669"/>
    <property type="project" value="InterPro"/>
</dbReference>
<dbReference type="EMBL" id="MQWA01000001">
    <property type="protein sequence ID" value="PQJ29001.1"/>
    <property type="molecule type" value="Genomic_DNA"/>
</dbReference>
<reference evidence="6 7" key="1">
    <citation type="submission" date="2016-12" db="EMBL/GenBank/DDBJ databases">
        <title>Study of bacterial adaptation to deep sea.</title>
        <authorList>
            <person name="Song J."/>
            <person name="Yoshizawa S."/>
            <person name="Kogure K."/>
        </authorList>
    </citation>
    <scope>NUCLEOTIDE SEQUENCE [LARGE SCALE GENOMIC DNA]</scope>
    <source>
        <strain evidence="6 7">SAORIC-165</strain>
    </source>
</reference>
<keyword evidence="7" id="KW-1185">Reference proteome</keyword>
<keyword evidence="1 4" id="KW-0349">Heme</keyword>
<evidence type="ECO:0000313" key="7">
    <source>
        <dbReference type="Proteomes" id="UP000239907"/>
    </source>
</evidence>
<dbReference type="SUPFAM" id="SSF63829">
    <property type="entry name" value="Calcium-dependent phosphotriesterase"/>
    <property type="match status" value="1"/>
</dbReference>
<gene>
    <name evidence="6" type="ORF">BSZ32_11195</name>
</gene>
<dbReference type="OrthoDB" id="174301at2"/>
<dbReference type="InterPro" id="IPR011042">
    <property type="entry name" value="6-blade_b-propeller_TolB-like"/>
</dbReference>
<dbReference type="PROSITE" id="PS51007">
    <property type="entry name" value="CYTC"/>
    <property type="match status" value="1"/>
</dbReference>
<proteinExistence type="predicted"/>
<dbReference type="SUPFAM" id="SSF46626">
    <property type="entry name" value="Cytochrome c"/>
    <property type="match status" value="1"/>
</dbReference>